<evidence type="ECO:0000313" key="3">
    <source>
        <dbReference type="Proteomes" id="UP001341840"/>
    </source>
</evidence>
<reference evidence="2 3" key="1">
    <citation type="journal article" date="2023" name="Plants (Basel)">
        <title>Bridging the Gap: Combining Genomics and Transcriptomics Approaches to Understand Stylosanthes scabra, an Orphan Legume from the Brazilian Caatinga.</title>
        <authorList>
            <person name="Ferreira-Neto J.R.C."/>
            <person name="da Silva M.D."/>
            <person name="Binneck E."/>
            <person name="de Melo N.F."/>
            <person name="da Silva R.H."/>
            <person name="de Melo A.L.T.M."/>
            <person name="Pandolfi V."/>
            <person name="Bustamante F.O."/>
            <person name="Brasileiro-Vidal A.C."/>
            <person name="Benko-Iseppon A.M."/>
        </authorList>
    </citation>
    <scope>NUCLEOTIDE SEQUENCE [LARGE SCALE GENOMIC DNA]</scope>
    <source>
        <tissue evidence="2">Leaves</tissue>
    </source>
</reference>
<keyword evidence="3" id="KW-1185">Reference proteome</keyword>
<dbReference type="EMBL" id="JASCZI010062523">
    <property type="protein sequence ID" value="MED6140585.1"/>
    <property type="molecule type" value="Genomic_DNA"/>
</dbReference>
<dbReference type="Proteomes" id="UP001341840">
    <property type="component" value="Unassembled WGS sequence"/>
</dbReference>
<organism evidence="2 3">
    <name type="scientific">Stylosanthes scabra</name>
    <dbReference type="NCBI Taxonomy" id="79078"/>
    <lineage>
        <taxon>Eukaryota</taxon>
        <taxon>Viridiplantae</taxon>
        <taxon>Streptophyta</taxon>
        <taxon>Embryophyta</taxon>
        <taxon>Tracheophyta</taxon>
        <taxon>Spermatophyta</taxon>
        <taxon>Magnoliopsida</taxon>
        <taxon>eudicotyledons</taxon>
        <taxon>Gunneridae</taxon>
        <taxon>Pentapetalae</taxon>
        <taxon>rosids</taxon>
        <taxon>fabids</taxon>
        <taxon>Fabales</taxon>
        <taxon>Fabaceae</taxon>
        <taxon>Papilionoideae</taxon>
        <taxon>50 kb inversion clade</taxon>
        <taxon>dalbergioids sensu lato</taxon>
        <taxon>Dalbergieae</taxon>
        <taxon>Pterocarpus clade</taxon>
        <taxon>Stylosanthes</taxon>
    </lineage>
</organism>
<evidence type="ECO:0000256" key="1">
    <source>
        <dbReference type="SAM" id="Phobius"/>
    </source>
</evidence>
<protein>
    <submittedName>
        <fullName evidence="2">Uncharacterized protein</fullName>
    </submittedName>
</protein>
<keyword evidence="1" id="KW-0472">Membrane</keyword>
<keyword evidence="1" id="KW-1133">Transmembrane helix</keyword>
<evidence type="ECO:0000313" key="2">
    <source>
        <dbReference type="EMBL" id="MED6140585.1"/>
    </source>
</evidence>
<accession>A0ABU6SWU0</accession>
<comment type="caution">
    <text evidence="2">The sequence shown here is derived from an EMBL/GenBank/DDBJ whole genome shotgun (WGS) entry which is preliminary data.</text>
</comment>
<keyword evidence="1" id="KW-0812">Transmembrane</keyword>
<proteinExistence type="predicted"/>
<sequence length="90" mass="9969">MVMVSHATTAAAVTGCRSCCCRSCNLWELAGECRRNSVCPRFLISFVYLAVVISAFTLTIYFRVSSLDWVVVAPAWNFWMLLLISVLLGG</sequence>
<feature type="transmembrane region" description="Helical" evidence="1">
    <location>
        <begin position="69"/>
        <end position="88"/>
    </location>
</feature>
<gene>
    <name evidence="2" type="ORF">PIB30_094668</name>
</gene>
<name>A0ABU6SWU0_9FABA</name>
<feature type="transmembrane region" description="Helical" evidence="1">
    <location>
        <begin position="42"/>
        <end position="62"/>
    </location>
</feature>